<sequence length="300" mass="33159">MKATRREFLAATAVTLGTLPHLRAADTERKKLVLIAGTPSHGPGDHEFNAGVRLLAKCLEGVKELEVVTVLNGYPKDEKVFDGAAGILCYADGGGGHPLIRDKRLAFIDGLMKKGVGLMCGHFGVEVPKDIGAKEMREWIGGCYEHEFSCNPMWSPEFKTFPDHPISRGVKPFSVRDEWYFNMRFREGMKGVTPILTAVPLDTVRDGPYVYPKGPYKHIQEAKGKNQAETMMWAADRPDGGRGVGFSGGHVHRNWGNESFRKVVLNALLWICKVEVPKDGVESKVTEDDLKANLDPKGKK</sequence>
<keyword evidence="3" id="KW-1185">Reference proteome</keyword>
<dbReference type="OrthoDB" id="251914at2"/>
<feature type="domain" description="ThuA-like" evidence="1">
    <location>
        <begin position="100"/>
        <end position="270"/>
    </location>
</feature>
<dbReference type="RefSeq" id="WP_149111611.1">
    <property type="nucleotide sequence ID" value="NZ_CP042425.1"/>
</dbReference>
<proteinExistence type="predicted"/>
<protein>
    <submittedName>
        <fullName evidence="2">Thioesterase</fullName>
    </submittedName>
</protein>
<dbReference type="AlphaFoldDB" id="A0A5C1AG37"/>
<dbReference type="KEGG" id="lrs:PX52LOC_03922"/>
<dbReference type="InterPro" id="IPR029062">
    <property type="entry name" value="Class_I_gatase-like"/>
</dbReference>
<organism evidence="2 3">
    <name type="scientific">Limnoglobus roseus</name>
    <dbReference type="NCBI Taxonomy" id="2598579"/>
    <lineage>
        <taxon>Bacteria</taxon>
        <taxon>Pseudomonadati</taxon>
        <taxon>Planctomycetota</taxon>
        <taxon>Planctomycetia</taxon>
        <taxon>Gemmatales</taxon>
        <taxon>Gemmataceae</taxon>
        <taxon>Limnoglobus</taxon>
    </lineage>
</organism>
<dbReference type="Proteomes" id="UP000324974">
    <property type="component" value="Chromosome"/>
</dbReference>
<reference evidence="3" key="1">
    <citation type="submission" date="2019-08" db="EMBL/GenBank/DDBJ databases">
        <title>Limnoglobus roseus gen. nov., sp. nov., a novel freshwater planctomycete with a giant genome from the family Gemmataceae.</title>
        <authorList>
            <person name="Kulichevskaya I.S."/>
            <person name="Naumoff D.G."/>
            <person name="Miroshnikov K."/>
            <person name="Ivanova A."/>
            <person name="Philippov D.A."/>
            <person name="Hakobyan A."/>
            <person name="Rijpstra I.C."/>
            <person name="Sinninghe Damste J.S."/>
            <person name="Liesack W."/>
            <person name="Dedysh S.N."/>
        </authorList>
    </citation>
    <scope>NUCLEOTIDE SEQUENCE [LARGE SCALE GENOMIC DNA]</scope>
    <source>
        <strain evidence="3">PX52</strain>
    </source>
</reference>
<gene>
    <name evidence="2" type="ORF">PX52LOC_03922</name>
</gene>
<dbReference type="Pfam" id="PF06283">
    <property type="entry name" value="ThuA"/>
    <property type="match status" value="1"/>
</dbReference>
<dbReference type="SUPFAM" id="SSF52317">
    <property type="entry name" value="Class I glutamine amidotransferase-like"/>
    <property type="match status" value="1"/>
</dbReference>
<dbReference type="InterPro" id="IPR029010">
    <property type="entry name" value="ThuA-like"/>
</dbReference>
<name>A0A5C1AG37_9BACT</name>
<evidence type="ECO:0000313" key="2">
    <source>
        <dbReference type="EMBL" id="QEL16946.1"/>
    </source>
</evidence>
<accession>A0A5C1AG37</accession>
<dbReference type="Gene3D" id="3.40.50.880">
    <property type="match status" value="1"/>
</dbReference>
<evidence type="ECO:0000259" key="1">
    <source>
        <dbReference type="Pfam" id="PF06283"/>
    </source>
</evidence>
<dbReference type="EMBL" id="CP042425">
    <property type="protein sequence ID" value="QEL16946.1"/>
    <property type="molecule type" value="Genomic_DNA"/>
</dbReference>
<evidence type="ECO:0000313" key="3">
    <source>
        <dbReference type="Proteomes" id="UP000324974"/>
    </source>
</evidence>